<keyword evidence="1" id="KW-0378">Hydrolase</keyword>
<dbReference type="Gene3D" id="3.40.50.1820">
    <property type="entry name" value="alpha/beta hydrolase"/>
    <property type="match status" value="1"/>
</dbReference>
<feature type="domain" description="Peptidase S9 prolyl oligopeptidase catalytic" evidence="2">
    <location>
        <begin position="431"/>
        <end position="639"/>
    </location>
</feature>
<dbReference type="Pfam" id="PF00326">
    <property type="entry name" value="Peptidase_S9"/>
    <property type="match status" value="1"/>
</dbReference>
<evidence type="ECO:0000259" key="2">
    <source>
        <dbReference type="Pfam" id="PF00326"/>
    </source>
</evidence>
<evidence type="ECO:0000313" key="3">
    <source>
        <dbReference type="EMBL" id="MCU7555766.1"/>
    </source>
</evidence>
<protein>
    <submittedName>
        <fullName evidence="3">S9 family peptidase</fullName>
    </submittedName>
</protein>
<proteinExistence type="predicted"/>
<evidence type="ECO:0000313" key="4">
    <source>
        <dbReference type="Proteomes" id="UP001209257"/>
    </source>
</evidence>
<dbReference type="Proteomes" id="UP001209257">
    <property type="component" value="Unassembled WGS sequence"/>
</dbReference>
<accession>A0ABT2VR31</accession>
<keyword evidence="4" id="KW-1185">Reference proteome</keyword>
<dbReference type="Gene3D" id="2.120.10.30">
    <property type="entry name" value="TolB, C-terminal domain"/>
    <property type="match status" value="1"/>
</dbReference>
<dbReference type="PANTHER" id="PTHR42776:SF27">
    <property type="entry name" value="DIPEPTIDYL PEPTIDASE FAMILY MEMBER 6"/>
    <property type="match status" value="1"/>
</dbReference>
<dbReference type="InterPro" id="IPR001375">
    <property type="entry name" value="Peptidase_S9_cat"/>
</dbReference>
<sequence>MAKTAATLSVDDFIAKPGLVSASLSPDGKHLATVWNEDDRRVVVVLDLKQNKIKTKFGDNVIRPYHVSWANNERLLVKLRVPYGTEGARRDAERNEDFDLDDYFMFGRIVSTNIDGTGLVKLLNDERSAERVINLARIQNYLPADPEHVLMSSYRLGRRTLYKVNVNTGKSEMIASAGSRTVAFITSEEGKVLFRYDYKRIAHTIEIFNYTQQQDWLEIEEIYFNDEDADRNSIEIKDLVGVKDDALVYRKKNPETGFHELITIVDGEKQVLVSLPDTDIVGVVTNGYRNEVIGYTVLTDVYRSRYFDKQDQDFYDAISSHFEGENFVAPSTSENNELAILVSWGMNNPGSYFIYDHTQHQIKLLSYAYTTLPEEHLARGTKIQYQTRDGHIIDSYILLPPDYNGSQAMPTVVLPHGGPQHRDYMGWDDFAQFIATRGYIVVKPNFRGSTGYGKEHELAGYKEWGGKMQEDLEDVVRFLVANEITDPDRVCMVGLSYGGYAALMGTVKTPELFRCAVSINGVTHLSEQVEYDLDKFETEKIRTYIKNSIGHPEEDKAMLHDRSPALHAATITTPILLVHGEEDNVVPYDQAQLMRDALEENNKPVEFIPLEETGHCVFCKEENVKAVYEKTEAFLQKHAPVKTD</sequence>
<dbReference type="RefSeq" id="WP_262995734.1">
    <property type="nucleotide sequence ID" value="NZ_JAOTJC010000012.1"/>
</dbReference>
<reference evidence="4" key="1">
    <citation type="submission" date="2023-07" db="EMBL/GenBank/DDBJ databases">
        <title>Study on multiphase classification of strain Alteromonas salexigens isolated from the Yellow Sea.</title>
        <authorList>
            <person name="Sun L."/>
        </authorList>
    </citation>
    <scope>NUCLEOTIDE SEQUENCE [LARGE SCALE GENOMIC DNA]</scope>
    <source>
        <strain evidence="4">ASW11-19</strain>
    </source>
</reference>
<gene>
    <name evidence="3" type="ORF">OCL06_14330</name>
</gene>
<dbReference type="SUPFAM" id="SSF53474">
    <property type="entry name" value="alpha/beta-Hydrolases"/>
    <property type="match status" value="1"/>
</dbReference>
<organism evidence="3 4">
    <name type="scientific">Alteromonas salexigens</name>
    <dbReference type="NCBI Taxonomy" id="2982530"/>
    <lineage>
        <taxon>Bacteria</taxon>
        <taxon>Pseudomonadati</taxon>
        <taxon>Pseudomonadota</taxon>
        <taxon>Gammaproteobacteria</taxon>
        <taxon>Alteromonadales</taxon>
        <taxon>Alteromonadaceae</taxon>
        <taxon>Alteromonas/Salinimonas group</taxon>
        <taxon>Alteromonas</taxon>
    </lineage>
</organism>
<dbReference type="InterPro" id="IPR011042">
    <property type="entry name" value="6-blade_b-propeller_TolB-like"/>
</dbReference>
<comment type="caution">
    <text evidence="3">The sequence shown here is derived from an EMBL/GenBank/DDBJ whole genome shotgun (WGS) entry which is preliminary data.</text>
</comment>
<dbReference type="PANTHER" id="PTHR42776">
    <property type="entry name" value="SERINE PEPTIDASE S9 FAMILY MEMBER"/>
    <property type="match status" value="1"/>
</dbReference>
<dbReference type="EMBL" id="JAOTJC010000012">
    <property type="protein sequence ID" value="MCU7555766.1"/>
    <property type="molecule type" value="Genomic_DNA"/>
</dbReference>
<dbReference type="SUPFAM" id="SSF82171">
    <property type="entry name" value="DPP6 N-terminal domain-like"/>
    <property type="match status" value="1"/>
</dbReference>
<name>A0ABT2VR31_9ALTE</name>
<evidence type="ECO:0000256" key="1">
    <source>
        <dbReference type="ARBA" id="ARBA00022801"/>
    </source>
</evidence>
<dbReference type="InterPro" id="IPR029058">
    <property type="entry name" value="AB_hydrolase_fold"/>
</dbReference>